<sequence>MASIAFEGVSKVFPDGTRAVDELDLEIADGEFTILVGPSGSGKSTALRMVAGLEDSSGGSITIGSRVVNDIAPRDRDIAMVFQSYALYPHMTVDANMGFALKMQKVPKESIASRVGRAGARLGIGELMARRPKALSGGQRQRVALGRAIVRSPQAFLMDEPLSNLDAKLRVEMRAYIARLHQELGTTTLYVTHDQTEAMTMGDRVAVMRDGRLEQVDTPQRLYEQPQNMFVAGFIGSPAMNLLRARVDDRGLWLGEQRLPVKTTHRGDVVLGIRPEALSPAGEEGDDVISMPVVLSEMLGSDVLLHLDAPTPSALTADMLDAGEDLVEDASRFIARVPPSVRPAPGTIVRLRVDLSRVHLFDPATEQVILR</sequence>
<dbReference type="Pfam" id="PF00005">
    <property type="entry name" value="ABC_tran"/>
    <property type="match status" value="1"/>
</dbReference>
<evidence type="ECO:0000256" key="1">
    <source>
        <dbReference type="ARBA" id="ARBA00022448"/>
    </source>
</evidence>
<dbReference type="AlphaFoldDB" id="A0A9X3N1N8"/>
<dbReference type="Proteomes" id="UP001149140">
    <property type="component" value="Unassembled WGS sequence"/>
</dbReference>
<dbReference type="InterPro" id="IPR015855">
    <property type="entry name" value="ABC_transpr_MalK-like"/>
</dbReference>
<dbReference type="GO" id="GO:0005524">
    <property type="term" value="F:ATP binding"/>
    <property type="evidence" value="ECO:0007669"/>
    <property type="project" value="UniProtKB-KW"/>
</dbReference>
<feature type="domain" description="ABC transporter" evidence="4">
    <location>
        <begin position="4"/>
        <end position="235"/>
    </location>
</feature>
<dbReference type="Gene3D" id="3.40.50.300">
    <property type="entry name" value="P-loop containing nucleotide triphosphate hydrolases"/>
    <property type="match status" value="1"/>
</dbReference>
<dbReference type="FunFam" id="3.40.50.300:FF:000042">
    <property type="entry name" value="Maltose/maltodextrin ABC transporter, ATP-binding protein"/>
    <property type="match status" value="1"/>
</dbReference>
<dbReference type="InterPro" id="IPR008995">
    <property type="entry name" value="Mo/tungstate-bd_C_term_dom"/>
</dbReference>
<dbReference type="Pfam" id="PF17912">
    <property type="entry name" value="OB_MalK"/>
    <property type="match status" value="1"/>
</dbReference>
<keyword evidence="1" id="KW-0813">Transport</keyword>
<dbReference type="PROSITE" id="PS50893">
    <property type="entry name" value="ABC_TRANSPORTER_2"/>
    <property type="match status" value="1"/>
</dbReference>
<dbReference type="CDD" id="cd03301">
    <property type="entry name" value="ABC_MalK_N"/>
    <property type="match status" value="1"/>
</dbReference>
<evidence type="ECO:0000313" key="5">
    <source>
        <dbReference type="EMBL" id="MDA0167001.1"/>
    </source>
</evidence>
<dbReference type="RefSeq" id="WP_270046254.1">
    <property type="nucleotide sequence ID" value="NZ_JAPDOD010000084.1"/>
</dbReference>
<protein>
    <submittedName>
        <fullName evidence="5">ABC transporter ATP-binding protein</fullName>
    </submittedName>
</protein>
<dbReference type="GO" id="GO:0008643">
    <property type="term" value="P:carbohydrate transport"/>
    <property type="evidence" value="ECO:0007669"/>
    <property type="project" value="InterPro"/>
</dbReference>
<organism evidence="5 6">
    <name type="scientific">Solirubrobacter ginsenosidimutans</name>
    <dbReference type="NCBI Taxonomy" id="490573"/>
    <lineage>
        <taxon>Bacteria</taxon>
        <taxon>Bacillati</taxon>
        <taxon>Actinomycetota</taxon>
        <taxon>Thermoleophilia</taxon>
        <taxon>Solirubrobacterales</taxon>
        <taxon>Solirubrobacteraceae</taxon>
        <taxon>Solirubrobacter</taxon>
    </lineage>
</organism>
<name>A0A9X3N1N8_9ACTN</name>
<dbReference type="SUPFAM" id="SSF52540">
    <property type="entry name" value="P-loop containing nucleoside triphosphate hydrolases"/>
    <property type="match status" value="1"/>
</dbReference>
<dbReference type="InterPro" id="IPR040582">
    <property type="entry name" value="OB_MalK-like"/>
</dbReference>
<evidence type="ECO:0000256" key="3">
    <source>
        <dbReference type="ARBA" id="ARBA00022840"/>
    </source>
</evidence>
<proteinExistence type="predicted"/>
<dbReference type="Gene3D" id="2.40.50.100">
    <property type="match status" value="1"/>
</dbReference>
<dbReference type="GO" id="GO:0055052">
    <property type="term" value="C:ATP-binding cassette (ABC) transporter complex, substrate-binding subunit-containing"/>
    <property type="evidence" value="ECO:0007669"/>
    <property type="project" value="TreeGrafter"/>
</dbReference>
<keyword evidence="3 5" id="KW-0067">ATP-binding</keyword>
<keyword evidence="6" id="KW-1185">Reference proteome</keyword>
<dbReference type="PROSITE" id="PS00211">
    <property type="entry name" value="ABC_TRANSPORTER_1"/>
    <property type="match status" value="1"/>
</dbReference>
<dbReference type="InterPro" id="IPR047641">
    <property type="entry name" value="ABC_transpr_MalK/UgpC-like"/>
</dbReference>
<dbReference type="Gene3D" id="2.40.50.140">
    <property type="entry name" value="Nucleic acid-binding proteins"/>
    <property type="match status" value="1"/>
</dbReference>
<dbReference type="GO" id="GO:0140359">
    <property type="term" value="F:ABC-type transporter activity"/>
    <property type="evidence" value="ECO:0007669"/>
    <property type="project" value="InterPro"/>
</dbReference>
<dbReference type="InterPro" id="IPR027417">
    <property type="entry name" value="P-loop_NTPase"/>
</dbReference>
<dbReference type="InterPro" id="IPR012340">
    <property type="entry name" value="NA-bd_OB-fold"/>
</dbReference>
<dbReference type="PANTHER" id="PTHR43875:SF1">
    <property type="entry name" value="OSMOPROTECTIVE COMPOUNDS UPTAKE ATP-BINDING PROTEIN GGTA"/>
    <property type="match status" value="1"/>
</dbReference>
<gene>
    <name evidence="5" type="ORF">OM076_42465</name>
</gene>
<reference evidence="5" key="1">
    <citation type="submission" date="2022-10" db="EMBL/GenBank/DDBJ databases">
        <title>The WGS of Solirubrobacter ginsenosidimutans DSM 21036.</title>
        <authorList>
            <person name="Jiang Z."/>
        </authorList>
    </citation>
    <scope>NUCLEOTIDE SEQUENCE</scope>
    <source>
        <strain evidence="5">DSM 21036</strain>
    </source>
</reference>
<comment type="caution">
    <text evidence="5">The sequence shown here is derived from an EMBL/GenBank/DDBJ whole genome shotgun (WGS) entry which is preliminary data.</text>
</comment>
<dbReference type="InterPro" id="IPR003439">
    <property type="entry name" value="ABC_transporter-like_ATP-bd"/>
</dbReference>
<evidence type="ECO:0000256" key="2">
    <source>
        <dbReference type="ARBA" id="ARBA00022741"/>
    </source>
</evidence>
<dbReference type="PANTHER" id="PTHR43875">
    <property type="entry name" value="MALTODEXTRIN IMPORT ATP-BINDING PROTEIN MSMX"/>
    <property type="match status" value="1"/>
</dbReference>
<dbReference type="SMART" id="SM00382">
    <property type="entry name" value="AAA"/>
    <property type="match status" value="1"/>
</dbReference>
<dbReference type="SUPFAM" id="SSF50331">
    <property type="entry name" value="MOP-like"/>
    <property type="match status" value="1"/>
</dbReference>
<keyword evidence="2" id="KW-0547">Nucleotide-binding</keyword>
<evidence type="ECO:0000313" key="6">
    <source>
        <dbReference type="Proteomes" id="UP001149140"/>
    </source>
</evidence>
<evidence type="ECO:0000259" key="4">
    <source>
        <dbReference type="PROSITE" id="PS50893"/>
    </source>
</evidence>
<accession>A0A9X3N1N8</accession>
<dbReference type="GO" id="GO:0016887">
    <property type="term" value="F:ATP hydrolysis activity"/>
    <property type="evidence" value="ECO:0007669"/>
    <property type="project" value="InterPro"/>
</dbReference>
<dbReference type="InterPro" id="IPR017871">
    <property type="entry name" value="ABC_transporter-like_CS"/>
</dbReference>
<dbReference type="EMBL" id="JAPDOD010000084">
    <property type="protein sequence ID" value="MDA0167001.1"/>
    <property type="molecule type" value="Genomic_DNA"/>
</dbReference>
<dbReference type="InterPro" id="IPR003593">
    <property type="entry name" value="AAA+_ATPase"/>
</dbReference>